<evidence type="ECO:0000313" key="3">
    <source>
        <dbReference type="Proteomes" id="UP000326570"/>
    </source>
</evidence>
<dbReference type="InterPro" id="IPR036866">
    <property type="entry name" value="RibonucZ/Hydroxyglut_hydro"/>
</dbReference>
<dbReference type="Proteomes" id="UP000326570">
    <property type="component" value="Unassembled WGS sequence"/>
</dbReference>
<keyword evidence="3" id="KW-1185">Reference proteome</keyword>
<dbReference type="Gene3D" id="3.60.15.10">
    <property type="entry name" value="Ribonuclease Z/Hydroxyacylglutathione hydrolase-like"/>
    <property type="match status" value="1"/>
</dbReference>
<dbReference type="AlphaFoldDB" id="A0A5N1IKU4"/>
<evidence type="ECO:0000259" key="1">
    <source>
        <dbReference type="Pfam" id="PF12706"/>
    </source>
</evidence>
<comment type="caution">
    <text evidence="2">The sequence shown here is derived from an EMBL/GenBank/DDBJ whole genome shotgun (WGS) entry which is preliminary data.</text>
</comment>
<dbReference type="PANTHER" id="PTHR15032:SF4">
    <property type="entry name" value="N-ACYL-PHOSPHATIDYLETHANOLAMINE-HYDROLYZING PHOSPHOLIPASE D"/>
    <property type="match status" value="1"/>
</dbReference>
<dbReference type="SUPFAM" id="SSF56281">
    <property type="entry name" value="Metallo-hydrolase/oxidoreductase"/>
    <property type="match status" value="1"/>
</dbReference>
<organism evidence="2 3">
    <name type="scientific">Adhaeribacter soli</name>
    <dbReference type="NCBI Taxonomy" id="2607655"/>
    <lineage>
        <taxon>Bacteria</taxon>
        <taxon>Pseudomonadati</taxon>
        <taxon>Bacteroidota</taxon>
        <taxon>Cytophagia</taxon>
        <taxon>Cytophagales</taxon>
        <taxon>Hymenobacteraceae</taxon>
        <taxon>Adhaeribacter</taxon>
    </lineage>
</organism>
<dbReference type="PANTHER" id="PTHR15032">
    <property type="entry name" value="N-ACYL-PHOSPHATIDYLETHANOLAMINE-HYDROLYZING PHOSPHOLIPASE D"/>
    <property type="match status" value="1"/>
</dbReference>
<proteinExistence type="predicted"/>
<dbReference type="GO" id="GO:0005737">
    <property type="term" value="C:cytoplasm"/>
    <property type="evidence" value="ECO:0007669"/>
    <property type="project" value="TreeGrafter"/>
</dbReference>
<accession>A0A5N1IKU4</accession>
<feature type="domain" description="Metallo-beta-lactamase" evidence="1">
    <location>
        <begin position="98"/>
        <end position="292"/>
    </location>
</feature>
<evidence type="ECO:0000313" key="2">
    <source>
        <dbReference type="EMBL" id="KAA9327301.1"/>
    </source>
</evidence>
<gene>
    <name evidence="2" type="ORF">F0P94_15395</name>
</gene>
<dbReference type="RefSeq" id="WP_150904805.1">
    <property type="nucleotide sequence ID" value="NZ_VTWT01000009.1"/>
</dbReference>
<protein>
    <recommendedName>
        <fullName evidence="1">Metallo-beta-lactamase domain-containing protein</fullName>
    </recommendedName>
</protein>
<dbReference type="EMBL" id="VTWT01000009">
    <property type="protein sequence ID" value="KAA9327301.1"/>
    <property type="molecule type" value="Genomic_DNA"/>
</dbReference>
<reference evidence="2 3" key="1">
    <citation type="submission" date="2019-09" db="EMBL/GenBank/DDBJ databases">
        <title>Genome sequence of Adhaeribacter sp. M2.</title>
        <authorList>
            <person name="Srinivasan S."/>
        </authorList>
    </citation>
    <scope>NUCLEOTIDE SEQUENCE [LARGE SCALE GENOMIC DNA]</scope>
    <source>
        <strain evidence="2 3">M2</strain>
    </source>
</reference>
<sequence length="333" mass="37597">MDKITYLRNEHLNTIKPGYPGNKLINGRFANGEEFYAPSFLTVLKWKLGPKPQAAEKANDTFRVDVKPLLADTFSGKEDTIIWLGHATFYIRLNGVSFLTDPVLFDIPLLKRKSDLPCQPEEIKNLDFLLLSHGHRDHLDERSIKTLIRQNPNLKALAPLKMHQLLKEFAPELPVEEAGWFQQFSPELTKGSDVFYLPARHWHRRGLFDINKILWGSFLLRTKGKTVFFAGDSASGPHFSEIHELFGSPDYCLMPIGAYKPAFLMQKSHLNPREAAVAFNQLVGKHFIPMHFGTFELSDEPASEPIRIIKELAATGKLSGKLIAPAVGEVISI</sequence>
<name>A0A5N1IKU4_9BACT</name>
<dbReference type="InterPro" id="IPR001279">
    <property type="entry name" value="Metallo-B-lactamas"/>
</dbReference>
<dbReference type="Pfam" id="PF12706">
    <property type="entry name" value="Lactamase_B_2"/>
    <property type="match status" value="1"/>
</dbReference>